<feature type="binding site" evidence="7">
    <location>
        <position position="102"/>
    </location>
    <ligand>
        <name>Fe cation</name>
        <dbReference type="ChEBI" id="CHEBI:24875"/>
        <note>catalytic</note>
    </ligand>
</feature>
<reference evidence="10 11" key="1">
    <citation type="journal article" date="2010" name="Plant Cell">
        <title>The Chlorella variabilis NC64A genome reveals adaptation to photosymbiosis, coevolution with viruses, and cryptic sex.</title>
        <authorList>
            <person name="Blanc G."/>
            <person name="Duncan G."/>
            <person name="Agarkova I."/>
            <person name="Borodovsky M."/>
            <person name="Gurnon J."/>
            <person name="Kuo A."/>
            <person name="Lindquist E."/>
            <person name="Lucas S."/>
            <person name="Pangilinan J."/>
            <person name="Polle J."/>
            <person name="Salamov A."/>
            <person name="Terry A."/>
            <person name="Yamada T."/>
            <person name="Dunigan D.D."/>
            <person name="Grigoriev I.V."/>
            <person name="Claverie J.M."/>
            <person name="Van Etten J.L."/>
        </authorList>
    </citation>
    <scope>NUCLEOTIDE SEQUENCE [LARGE SCALE GENOMIC DNA]</scope>
    <source>
        <strain evidence="10 11">NC64A</strain>
    </source>
</reference>
<evidence type="ECO:0000256" key="5">
    <source>
        <dbReference type="ARBA" id="ARBA00023002"/>
    </source>
</evidence>
<evidence type="ECO:0000256" key="8">
    <source>
        <dbReference type="RuleBase" id="RU366010"/>
    </source>
</evidence>
<evidence type="ECO:0000256" key="1">
    <source>
        <dbReference type="ARBA" id="ARBA00006622"/>
    </source>
</evidence>
<protein>
    <recommendedName>
        <fullName evidence="2 8">Cysteine dioxygenase</fullName>
        <ecNumber evidence="2 8">1.13.11.20</ecNumber>
    </recommendedName>
</protein>
<evidence type="ECO:0000256" key="2">
    <source>
        <dbReference type="ARBA" id="ARBA00013133"/>
    </source>
</evidence>
<proteinExistence type="inferred from homology"/>
<dbReference type="PANTHER" id="PTHR12918:SF1">
    <property type="entry name" value="CYSTEINE DIOXYGENASE TYPE 1"/>
    <property type="match status" value="1"/>
</dbReference>
<dbReference type="AlphaFoldDB" id="E1ZGZ1"/>
<evidence type="ECO:0000256" key="6">
    <source>
        <dbReference type="ARBA" id="ARBA00023004"/>
    </source>
</evidence>
<comment type="cofactor">
    <cofactor evidence="8">
        <name>Fe cation</name>
        <dbReference type="ChEBI" id="CHEBI:24875"/>
    </cofactor>
    <text evidence="8">Binds 1 Fe cation per subunit.</text>
</comment>
<keyword evidence="6 7" id="KW-0408">Iron</keyword>
<dbReference type="eggNOG" id="KOG4064">
    <property type="taxonomic scope" value="Eukaryota"/>
</dbReference>
<keyword evidence="5 8" id="KW-0560">Oxidoreductase</keyword>
<dbReference type="GO" id="GO:0019448">
    <property type="term" value="P:L-cysteine catabolic process"/>
    <property type="evidence" value="ECO:0007669"/>
    <property type="project" value="TreeGrafter"/>
</dbReference>
<keyword evidence="4 8" id="KW-0223">Dioxygenase</keyword>
<name>E1ZGZ1_CHLVA</name>
<feature type="region of interest" description="Disordered" evidence="9">
    <location>
        <begin position="122"/>
        <end position="148"/>
    </location>
</feature>
<dbReference type="PANTHER" id="PTHR12918">
    <property type="entry name" value="CYSTEINE DIOXYGENASE"/>
    <property type="match status" value="1"/>
</dbReference>
<dbReference type="InParanoid" id="E1ZGZ1"/>
<dbReference type="GeneID" id="17354542"/>
<dbReference type="InterPro" id="IPR014710">
    <property type="entry name" value="RmlC-like_jellyroll"/>
</dbReference>
<evidence type="ECO:0000256" key="4">
    <source>
        <dbReference type="ARBA" id="ARBA00022964"/>
    </source>
</evidence>
<evidence type="ECO:0000256" key="7">
    <source>
        <dbReference type="PIRSR" id="PIRSR610300-51"/>
    </source>
</evidence>
<evidence type="ECO:0000313" key="11">
    <source>
        <dbReference type="Proteomes" id="UP000008141"/>
    </source>
</evidence>
<dbReference type="STRING" id="554065.E1ZGZ1"/>
<dbReference type="GO" id="GO:0008198">
    <property type="term" value="F:ferrous iron binding"/>
    <property type="evidence" value="ECO:0007669"/>
    <property type="project" value="TreeGrafter"/>
</dbReference>
<dbReference type="OrthoDB" id="543511at2759"/>
<keyword evidence="3 7" id="KW-0479">Metal-binding</keyword>
<gene>
    <name evidence="10" type="ORF">CHLNCDRAFT_134860</name>
</gene>
<evidence type="ECO:0000256" key="9">
    <source>
        <dbReference type="SAM" id="MobiDB-lite"/>
    </source>
</evidence>
<dbReference type="InterPro" id="IPR011051">
    <property type="entry name" value="RmlC_Cupin_sf"/>
</dbReference>
<evidence type="ECO:0000313" key="10">
    <source>
        <dbReference type="EMBL" id="EFN55024.1"/>
    </source>
</evidence>
<evidence type="ECO:0000256" key="3">
    <source>
        <dbReference type="ARBA" id="ARBA00022723"/>
    </source>
</evidence>
<dbReference type="EC" id="1.13.11.20" evidence="2 8"/>
<feature type="binding site" evidence="7">
    <location>
        <position position="183"/>
    </location>
    <ligand>
        <name>Fe cation</name>
        <dbReference type="ChEBI" id="CHEBI:24875"/>
        <note>catalytic</note>
    </ligand>
</feature>
<dbReference type="Gene3D" id="2.60.120.10">
    <property type="entry name" value="Jelly Rolls"/>
    <property type="match status" value="1"/>
</dbReference>
<dbReference type="CDD" id="cd10548">
    <property type="entry name" value="cupin_CDO"/>
    <property type="match status" value="1"/>
</dbReference>
<dbReference type="SUPFAM" id="SSF51182">
    <property type="entry name" value="RmlC-like cupins"/>
    <property type="match status" value="1"/>
</dbReference>
<dbReference type="Pfam" id="PF05995">
    <property type="entry name" value="CDO_I"/>
    <property type="match status" value="1"/>
</dbReference>
<keyword evidence="11" id="KW-1185">Reference proteome</keyword>
<comment type="catalytic activity">
    <reaction evidence="8">
        <text>L-cysteine + O2 = 3-sulfino-L-alanine + H(+)</text>
        <dbReference type="Rhea" id="RHEA:20441"/>
        <dbReference type="ChEBI" id="CHEBI:15378"/>
        <dbReference type="ChEBI" id="CHEBI:15379"/>
        <dbReference type="ChEBI" id="CHEBI:35235"/>
        <dbReference type="ChEBI" id="CHEBI:61085"/>
        <dbReference type="EC" id="1.13.11.20"/>
    </reaction>
</comment>
<accession>E1ZGZ1</accession>
<feature type="binding site" evidence="7">
    <location>
        <position position="100"/>
    </location>
    <ligand>
        <name>Fe cation</name>
        <dbReference type="ChEBI" id="CHEBI:24875"/>
        <note>catalytic</note>
    </ligand>
</feature>
<sequence length="238" mass="25957">MVLAPVEELCAALAQAFEAERELGYEINYRDQPPDSFQRLDSRVRGALQQAFKTGDLAAFQAGGYINFSSDHYTRNLVAASDDYELMVLCWRKGQGSRVHNHAAAHGWVTVLGGRVEETRYSNPRAGMEDDSVPTSPREGPAVPPPLPGVLGAVTPCPQLRETGRGVAGPGSILYINDGQALHAVRCADDTDLEEGAVTLHLYAPPVRRVFLYEPDQDRVVQRVPGFFSRGGVRVAEP</sequence>
<dbReference type="KEGG" id="cvr:CHLNCDRAFT_134860"/>
<dbReference type="GO" id="GO:0017172">
    <property type="term" value="F:cysteine dioxygenase activity"/>
    <property type="evidence" value="ECO:0007669"/>
    <property type="project" value="UniProtKB-UniRule"/>
</dbReference>
<dbReference type="Proteomes" id="UP000008141">
    <property type="component" value="Unassembled WGS sequence"/>
</dbReference>
<dbReference type="InterPro" id="IPR010300">
    <property type="entry name" value="CDO_1"/>
</dbReference>
<dbReference type="EMBL" id="GL433846">
    <property type="protein sequence ID" value="EFN55024.1"/>
    <property type="molecule type" value="Genomic_DNA"/>
</dbReference>
<organism evidence="11">
    <name type="scientific">Chlorella variabilis</name>
    <name type="common">Green alga</name>
    <dbReference type="NCBI Taxonomy" id="554065"/>
    <lineage>
        <taxon>Eukaryota</taxon>
        <taxon>Viridiplantae</taxon>
        <taxon>Chlorophyta</taxon>
        <taxon>core chlorophytes</taxon>
        <taxon>Trebouxiophyceae</taxon>
        <taxon>Chlorellales</taxon>
        <taxon>Chlorellaceae</taxon>
        <taxon>Chlorella clade</taxon>
        <taxon>Chlorella</taxon>
    </lineage>
</organism>
<comment type="similarity">
    <text evidence="1 8">Belongs to the cysteine dioxygenase family.</text>
</comment>
<dbReference type="RefSeq" id="XP_005847126.1">
    <property type="nucleotide sequence ID" value="XM_005847064.1"/>
</dbReference>